<organism evidence="11 12">
    <name type="scientific">Steinernema carpocapsae</name>
    <name type="common">Entomopathogenic nematode</name>
    <dbReference type="NCBI Taxonomy" id="34508"/>
    <lineage>
        <taxon>Eukaryota</taxon>
        <taxon>Metazoa</taxon>
        <taxon>Ecdysozoa</taxon>
        <taxon>Nematoda</taxon>
        <taxon>Chromadorea</taxon>
        <taxon>Rhabditida</taxon>
        <taxon>Tylenchina</taxon>
        <taxon>Panagrolaimomorpha</taxon>
        <taxon>Strongyloidoidea</taxon>
        <taxon>Steinernematidae</taxon>
        <taxon>Steinernema</taxon>
    </lineage>
</organism>
<dbReference type="Pfam" id="PF00105">
    <property type="entry name" value="zf-C4"/>
    <property type="match status" value="1"/>
</dbReference>
<dbReference type="InterPro" id="IPR001628">
    <property type="entry name" value="Znf_hrmn_rcpt"/>
</dbReference>
<dbReference type="Gene3D" id="3.30.50.10">
    <property type="entry name" value="Erythroid Transcription Factor GATA-1, subunit A"/>
    <property type="match status" value="1"/>
</dbReference>
<reference evidence="11 12" key="2">
    <citation type="journal article" date="2019" name="G3 (Bethesda)">
        <title>Hybrid Assembly of the Genome of the Entomopathogenic Nematode Steinernema carpocapsae Identifies the X-Chromosome.</title>
        <authorList>
            <person name="Serra L."/>
            <person name="Macchietto M."/>
            <person name="Macias-Munoz A."/>
            <person name="McGill C.J."/>
            <person name="Rodriguez I.M."/>
            <person name="Rodriguez B."/>
            <person name="Murad R."/>
            <person name="Mortazavi A."/>
        </authorList>
    </citation>
    <scope>NUCLEOTIDE SEQUENCE [LARGE SCALE GENOMIC DNA]</scope>
    <source>
        <strain evidence="11 12">ALL</strain>
    </source>
</reference>
<dbReference type="GO" id="GO:0008270">
    <property type="term" value="F:zinc ion binding"/>
    <property type="evidence" value="ECO:0007669"/>
    <property type="project" value="UniProtKB-KW"/>
</dbReference>
<evidence type="ECO:0000256" key="1">
    <source>
        <dbReference type="ARBA" id="ARBA00022723"/>
    </source>
</evidence>
<keyword evidence="2" id="KW-0863">Zinc-finger</keyword>
<evidence type="ECO:0000256" key="3">
    <source>
        <dbReference type="ARBA" id="ARBA00022833"/>
    </source>
</evidence>
<dbReference type="PANTHER" id="PTHR46011:SF6">
    <property type="entry name" value="HIGH ZINC ACTIVATED NUCLEAR RECEPTOR PROTEIN"/>
    <property type="match status" value="1"/>
</dbReference>
<dbReference type="GO" id="GO:0043565">
    <property type="term" value="F:sequence-specific DNA binding"/>
    <property type="evidence" value="ECO:0007669"/>
    <property type="project" value="InterPro"/>
</dbReference>
<keyword evidence="7" id="KW-0675">Receptor</keyword>
<keyword evidence="5" id="KW-0238">DNA-binding</keyword>
<keyword evidence="8" id="KW-0539">Nucleus</keyword>
<dbReference type="SUPFAM" id="SSF57716">
    <property type="entry name" value="Glucocorticoid receptor-like (DNA-binding domain)"/>
    <property type="match status" value="1"/>
</dbReference>
<keyword evidence="4" id="KW-0805">Transcription regulation</keyword>
<keyword evidence="1" id="KW-0479">Metal-binding</keyword>
<proteinExistence type="predicted"/>
<gene>
    <name evidence="11" type="ORF">L596_020534</name>
</gene>
<dbReference type="AlphaFoldDB" id="A0A4U5MTT9"/>
<evidence type="ECO:0000256" key="9">
    <source>
        <dbReference type="SAM" id="MobiDB-lite"/>
    </source>
</evidence>
<dbReference type="PROSITE" id="PS51030">
    <property type="entry name" value="NUCLEAR_REC_DBD_2"/>
    <property type="match status" value="1"/>
</dbReference>
<dbReference type="PANTHER" id="PTHR46011">
    <property type="entry name" value="NUCLEAR HORMONE RECEPTOR FAMILY MEMBER NHR-86-RELATED"/>
    <property type="match status" value="1"/>
</dbReference>
<evidence type="ECO:0000256" key="2">
    <source>
        <dbReference type="ARBA" id="ARBA00022771"/>
    </source>
</evidence>
<reference evidence="11 12" key="1">
    <citation type="journal article" date="2015" name="Genome Biol.">
        <title>Comparative genomics of Steinernema reveals deeply conserved gene regulatory networks.</title>
        <authorList>
            <person name="Dillman A.R."/>
            <person name="Macchietto M."/>
            <person name="Porter C.F."/>
            <person name="Rogers A."/>
            <person name="Williams B."/>
            <person name="Antoshechkin I."/>
            <person name="Lee M.M."/>
            <person name="Goodwin Z."/>
            <person name="Lu X."/>
            <person name="Lewis E.E."/>
            <person name="Goodrich-Blair H."/>
            <person name="Stock S.P."/>
            <person name="Adams B.J."/>
            <person name="Sternberg P.W."/>
            <person name="Mortazavi A."/>
        </authorList>
    </citation>
    <scope>NUCLEOTIDE SEQUENCE [LARGE SCALE GENOMIC DNA]</scope>
    <source>
        <strain evidence="11 12">ALL</strain>
    </source>
</reference>
<feature type="region of interest" description="Disordered" evidence="9">
    <location>
        <begin position="1"/>
        <end position="22"/>
    </location>
</feature>
<evidence type="ECO:0000256" key="7">
    <source>
        <dbReference type="ARBA" id="ARBA00023170"/>
    </source>
</evidence>
<dbReference type="SMART" id="SM00399">
    <property type="entry name" value="ZnF_C4"/>
    <property type="match status" value="1"/>
</dbReference>
<dbReference type="STRING" id="34508.A0A4U5MTT9"/>
<dbReference type="OrthoDB" id="9996608at2759"/>
<feature type="domain" description="Nuclear receptor" evidence="10">
    <location>
        <begin position="75"/>
        <end position="156"/>
    </location>
</feature>
<name>A0A4U5MTT9_STECR</name>
<dbReference type="GO" id="GO:0005634">
    <property type="term" value="C:nucleus"/>
    <property type="evidence" value="ECO:0007669"/>
    <property type="project" value="TreeGrafter"/>
</dbReference>
<evidence type="ECO:0000256" key="4">
    <source>
        <dbReference type="ARBA" id="ARBA00023015"/>
    </source>
</evidence>
<dbReference type="EMBL" id="AZBU02000006">
    <property type="protein sequence ID" value="TKR73196.1"/>
    <property type="molecule type" value="Genomic_DNA"/>
</dbReference>
<evidence type="ECO:0000256" key="5">
    <source>
        <dbReference type="ARBA" id="ARBA00023125"/>
    </source>
</evidence>
<evidence type="ECO:0000259" key="10">
    <source>
        <dbReference type="PROSITE" id="PS51030"/>
    </source>
</evidence>
<protein>
    <recommendedName>
        <fullName evidence="10">Nuclear receptor domain-containing protein</fullName>
    </recommendedName>
</protein>
<dbReference type="Proteomes" id="UP000298663">
    <property type="component" value="Unassembled WGS sequence"/>
</dbReference>
<evidence type="ECO:0000256" key="6">
    <source>
        <dbReference type="ARBA" id="ARBA00023163"/>
    </source>
</evidence>
<comment type="caution">
    <text evidence="11">The sequence shown here is derived from an EMBL/GenBank/DDBJ whole genome shotgun (WGS) entry which is preliminary data.</text>
</comment>
<keyword evidence="3" id="KW-0862">Zinc</keyword>
<evidence type="ECO:0000313" key="12">
    <source>
        <dbReference type="Proteomes" id="UP000298663"/>
    </source>
</evidence>
<keyword evidence="12" id="KW-1185">Reference proteome</keyword>
<keyword evidence="6" id="KW-0804">Transcription</keyword>
<evidence type="ECO:0000256" key="8">
    <source>
        <dbReference type="ARBA" id="ARBA00023242"/>
    </source>
</evidence>
<accession>A0A4U5MTT9</accession>
<dbReference type="InterPro" id="IPR013088">
    <property type="entry name" value="Znf_NHR/GATA"/>
</dbReference>
<dbReference type="GO" id="GO:0003700">
    <property type="term" value="F:DNA-binding transcription factor activity"/>
    <property type="evidence" value="ECO:0007669"/>
    <property type="project" value="InterPro"/>
</dbReference>
<evidence type="ECO:0000313" key="11">
    <source>
        <dbReference type="EMBL" id="TKR73196.1"/>
    </source>
</evidence>
<sequence>MAGRQSSINPSTREVSSRPQESGQTLLTKMVAAIQNPTTVCDVKAAVEAKQLTTLKSYFHTAVIEIWNLSMSSLVNLCKVCYNTSEVSFNLGGVVCVGCTAFFQRSIKRKKPFICNNDSLACSETAVRDLTAYAACKKCRLDRCYREGMRSARVVSQQQQASVDEAPIGSLEITLQPQQRPFPLLSKMVEALQHANHCISINGRVGPIYGTSETGPHYLYLSVAHYALGARNSFFKMVIDRAPVVGDLPFNLQQQIFGSVMWIYHAIYSTHSNMHFNTNPSRFFRTPNIYYDYDIEKGMAALFTGNRSTLCRSQLDLKTLSREVILHYTYLQHTVQPLALTVLRSEEDMAALLLVSIIVFCQHDSLLGPHLVGLKSLWAELDAYYRATHREPYAWGNLMFMLSAVTAASHQMISFLEMAQLYFKDQLIQRFQNN</sequence>